<sequence>MAIFLATSTWAFAQNSDPASFAIAASKIATENNGKGICTPPGTTLDNLMLPLRKYMSQHPEKQDLTEADIYQALSQGFPCPTNPSNNIDTLRSQGYSVRTISPIFGQLVMFSFPKGFTTVFEDAKGPQYIREAVLTGESTQKWSQMVTITGAKGIASNPNITPLLFASRMAGGFKNDCPTSFNGTGLGAFKLGNYDAFAALISCGVANPTGNLYSESTLLIVIRGESDYYTIQWAERGDASSEPIKFDKSKWMDRFKRLAPIKLCPIVPGEPAPYTSCIGGA</sequence>
<organism evidence="2 3">
    <name type="scientific">Paludibacterium purpuratum</name>
    <dbReference type="NCBI Taxonomy" id="1144873"/>
    <lineage>
        <taxon>Bacteria</taxon>
        <taxon>Pseudomonadati</taxon>
        <taxon>Pseudomonadota</taxon>
        <taxon>Betaproteobacteria</taxon>
        <taxon>Neisseriales</taxon>
        <taxon>Chromobacteriaceae</taxon>
        <taxon>Paludibacterium</taxon>
    </lineage>
</organism>
<evidence type="ECO:0000313" key="2">
    <source>
        <dbReference type="EMBL" id="TDR76619.1"/>
    </source>
</evidence>
<dbReference type="AlphaFoldDB" id="A0A4R7B143"/>
<protein>
    <recommendedName>
        <fullName evidence="1">Rap1a immunity protein domain-containing protein</fullName>
    </recommendedName>
</protein>
<name>A0A4R7B143_9NEIS</name>
<reference evidence="2 3" key="1">
    <citation type="submission" date="2019-03" db="EMBL/GenBank/DDBJ databases">
        <title>Genomic Encyclopedia of Type Strains, Phase III (KMG-III): the genomes of soil and plant-associated and newly described type strains.</title>
        <authorList>
            <person name="Whitman W."/>
        </authorList>
    </citation>
    <scope>NUCLEOTIDE SEQUENCE [LARGE SCALE GENOMIC DNA]</scope>
    <source>
        <strain evidence="2 3">CECT 8976</strain>
    </source>
</reference>
<dbReference type="Proteomes" id="UP000295611">
    <property type="component" value="Unassembled WGS sequence"/>
</dbReference>
<feature type="domain" description="Rap1a immunity protein" evidence="1">
    <location>
        <begin position="29"/>
        <end position="80"/>
    </location>
</feature>
<evidence type="ECO:0000259" key="1">
    <source>
        <dbReference type="Pfam" id="PF18602"/>
    </source>
</evidence>
<dbReference type="EMBL" id="SNZP01000010">
    <property type="protein sequence ID" value="TDR76619.1"/>
    <property type="molecule type" value="Genomic_DNA"/>
</dbReference>
<dbReference type="InterPro" id="IPR041238">
    <property type="entry name" value="Rap1a"/>
</dbReference>
<accession>A0A4R7B143</accession>
<proteinExistence type="predicted"/>
<evidence type="ECO:0000313" key="3">
    <source>
        <dbReference type="Proteomes" id="UP000295611"/>
    </source>
</evidence>
<comment type="caution">
    <text evidence="2">The sequence shown here is derived from an EMBL/GenBank/DDBJ whole genome shotgun (WGS) entry which is preliminary data.</text>
</comment>
<dbReference type="Pfam" id="PF18602">
    <property type="entry name" value="Rap1a"/>
    <property type="match status" value="1"/>
</dbReference>
<keyword evidence="3" id="KW-1185">Reference proteome</keyword>
<gene>
    <name evidence="2" type="ORF">DFP86_11045</name>
</gene>